<gene>
    <name evidence="3" type="ORF">DWV67_14665</name>
</gene>
<feature type="transmembrane region" description="Helical" evidence="1">
    <location>
        <begin position="86"/>
        <end position="107"/>
    </location>
</feature>
<reference evidence="3 4" key="1">
    <citation type="submission" date="2018-08" db="EMBL/GenBank/DDBJ databases">
        <title>A genome reference for cultivated species of the human gut microbiota.</title>
        <authorList>
            <person name="Zou Y."/>
            <person name="Xue W."/>
            <person name="Luo G."/>
        </authorList>
    </citation>
    <scope>NUCLEOTIDE SEQUENCE [LARGE SCALE GENOMIC DNA]</scope>
    <source>
        <strain evidence="3 4">AF12-11</strain>
    </source>
</reference>
<dbReference type="InterPro" id="IPR006976">
    <property type="entry name" value="VanZ-like"/>
</dbReference>
<dbReference type="InterPro" id="IPR053150">
    <property type="entry name" value="Teicoplanin_resist-assoc"/>
</dbReference>
<protein>
    <submittedName>
        <fullName evidence="3">VanZ family protein</fullName>
    </submittedName>
</protein>
<name>A0A395XK28_9FIRM</name>
<feature type="domain" description="VanZ-like" evidence="2">
    <location>
        <begin position="13"/>
        <end position="132"/>
    </location>
</feature>
<feature type="transmembrane region" description="Helical" evidence="1">
    <location>
        <begin position="119"/>
        <end position="136"/>
    </location>
</feature>
<evidence type="ECO:0000313" key="3">
    <source>
        <dbReference type="EMBL" id="RGW48650.1"/>
    </source>
</evidence>
<feature type="transmembrane region" description="Helical" evidence="1">
    <location>
        <begin position="145"/>
        <end position="167"/>
    </location>
</feature>
<dbReference type="AlphaFoldDB" id="A0A395XK28"/>
<organism evidence="3 4">
    <name type="scientific">Dorea formicigenerans</name>
    <dbReference type="NCBI Taxonomy" id="39486"/>
    <lineage>
        <taxon>Bacteria</taxon>
        <taxon>Bacillati</taxon>
        <taxon>Bacillota</taxon>
        <taxon>Clostridia</taxon>
        <taxon>Lachnospirales</taxon>
        <taxon>Lachnospiraceae</taxon>
        <taxon>Dorea</taxon>
    </lineage>
</organism>
<dbReference type="PANTHER" id="PTHR36834:SF2">
    <property type="entry name" value="MEMBRANE PROTEIN"/>
    <property type="match status" value="1"/>
</dbReference>
<keyword evidence="1" id="KW-0812">Transmembrane</keyword>
<feature type="transmembrane region" description="Helical" evidence="1">
    <location>
        <begin position="61"/>
        <end position="79"/>
    </location>
</feature>
<evidence type="ECO:0000259" key="2">
    <source>
        <dbReference type="Pfam" id="PF04892"/>
    </source>
</evidence>
<dbReference type="Proteomes" id="UP000266376">
    <property type="component" value="Unassembled WGS sequence"/>
</dbReference>
<keyword evidence="1" id="KW-0472">Membrane</keyword>
<dbReference type="RefSeq" id="WP_119196563.1">
    <property type="nucleotide sequence ID" value="NZ_JAAIOE010000003.1"/>
</dbReference>
<dbReference type="EMBL" id="QSAJ01000053">
    <property type="protein sequence ID" value="RGW48650.1"/>
    <property type="molecule type" value="Genomic_DNA"/>
</dbReference>
<evidence type="ECO:0000256" key="1">
    <source>
        <dbReference type="SAM" id="Phobius"/>
    </source>
</evidence>
<dbReference type="PANTHER" id="PTHR36834">
    <property type="entry name" value="MEMBRANE PROTEIN-RELATED"/>
    <property type="match status" value="1"/>
</dbReference>
<evidence type="ECO:0000313" key="4">
    <source>
        <dbReference type="Proteomes" id="UP000266376"/>
    </source>
</evidence>
<feature type="transmembrane region" description="Helical" evidence="1">
    <location>
        <begin position="7"/>
        <end position="25"/>
    </location>
</feature>
<comment type="caution">
    <text evidence="3">The sequence shown here is derived from an EMBL/GenBank/DDBJ whole genome shotgun (WGS) entry which is preliminary data.</text>
</comment>
<sequence>MKRKLKRLVPVLFLIYLALLVWIILLKLQFSLQDLDTGRSVNLIPFYYDKEIGTAFHLKEVLENLLIFVPMGIYLQMLLPKRRLHIKLIIIAGTSLLLEALQYVLAIGRSDITDLLTNTAGGLLGLVLYCIVARLLGNRVRADKLFLILSVIVSAIVIGLLALILLMN</sequence>
<accession>A0A395XK28</accession>
<proteinExistence type="predicted"/>
<dbReference type="Pfam" id="PF04892">
    <property type="entry name" value="VanZ"/>
    <property type="match status" value="1"/>
</dbReference>
<keyword evidence="1" id="KW-1133">Transmembrane helix</keyword>